<protein>
    <submittedName>
        <fullName evidence="8">Glycerol kinase</fullName>
    </submittedName>
</protein>
<dbReference type="GO" id="GO:0005524">
    <property type="term" value="F:ATP binding"/>
    <property type="evidence" value="ECO:0007669"/>
    <property type="project" value="UniProtKB-KW"/>
</dbReference>
<dbReference type="PIRSF" id="PIRSF000538">
    <property type="entry name" value="GlpK"/>
    <property type="match status" value="1"/>
</dbReference>
<comment type="similarity">
    <text evidence="1">Belongs to the FGGY kinase family.</text>
</comment>
<gene>
    <name evidence="8" type="ORF">GCM10007981_04750</name>
</gene>
<evidence type="ECO:0000313" key="9">
    <source>
        <dbReference type="Proteomes" id="UP000610960"/>
    </source>
</evidence>
<evidence type="ECO:0000256" key="2">
    <source>
        <dbReference type="ARBA" id="ARBA00022679"/>
    </source>
</evidence>
<dbReference type="EMBL" id="BMNL01000001">
    <property type="protein sequence ID" value="GGP19761.1"/>
    <property type="molecule type" value="Genomic_DNA"/>
</dbReference>
<keyword evidence="5" id="KW-0067">ATP-binding</keyword>
<dbReference type="GO" id="GO:0006071">
    <property type="term" value="P:glycerol metabolic process"/>
    <property type="evidence" value="ECO:0007669"/>
    <property type="project" value="TreeGrafter"/>
</dbReference>
<reference evidence="8" key="1">
    <citation type="journal article" date="2014" name="Int. J. Syst. Evol. Microbiol.">
        <title>Complete genome sequence of Corynebacterium casei LMG S-19264T (=DSM 44701T), isolated from a smear-ripened cheese.</title>
        <authorList>
            <consortium name="US DOE Joint Genome Institute (JGI-PGF)"/>
            <person name="Walter F."/>
            <person name="Albersmeier A."/>
            <person name="Kalinowski J."/>
            <person name="Ruckert C."/>
        </authorList>
    </citation>
    <scope>NUCLEOTIDE SEQUENCE</scope>
    <source>
        <strain evidence="8">JCM 10088</strain>
    </source>
</reference>
<dbReference type="GO" id="GO:0004370">
    <property type="term" value="F:glycerol kinase activity"/>
    <property type="evidence" value="ECO:0007669"/>
    <property type="project" value="TreeGrafter"/>
</dbReference>
<evidence type="ECO:0000259" key="7">
    <source>
        <dbReference type="Pfam" id="PF02782"/>
    </source>
</evidence>
<dbReference type="InterPro" id="IPR018485">
    <property type="entry name" value="FGGY_C"/>
</dbReference>
<dbReference type="InterPro" id="IPR043129">
    <property type="entry name" value="ATPase_NBD"/>
</dbReference>
<dbReference type="InterPro" id="IPR000577">
    <property type="entry name" value="Carb_kinase_FGGY"/>
</dbReference>
<dbReference type="OrthoDB" id="26592at2157"/>
<keyword evidence="4 8" id="KW-0418">Kinase</keyword>
<dbReference type="Proteomes" id="UP000610960">
    <property type="component" value="Unassembled WGS sequence"/>
</dbReference>
<sequence length="469" mass="50476">MSLGVIDVGTTNMRLIIYDDELKQSYLEAVNVPMLFPGGLRAEQDSTALRAAFNHLIKASRERGVKLLGISTYRASMLAWDREGNPLTNVVTWLDRRGMEVVSKFPLSLLARVPPLGSIMSPSSPVAQVLWFIRNEEKLIHRVRRGEAFMGTLSSYIAYLVSGEYVDDAANEALTGLWHPGSFRRISAIYDVLRIPREVGPEVVDDIHDIGEVDGVRVGVLTADQQAAMIGEGCLRPGCVKITNGTGSFVDMAVGGFRMVGRGLLPLLVLKAGGEAFYGVEGFLPATGSVMDWLVRLGLIGSPQELDGLAGVDARGLLVVPALAGVNVPPRPCALGLVSGLGLDTTRESFVRAVLEGMVQLIGLIFDSMRGIAEVSVVRVAGGLSKSSLFLKLLATALNVRVERQRDVEATARGTAALLKVFRGDWSIRDLVGGAQVEVETSVAPGEEGLSLNRDAVRRAVRGMKCRTR</sequence>
<evidence type="ECO:0000256" key="5">
    <source>
        <dbReference type="ARBA" id="ARBA00022840"/>
    </source>
</evidence>
<feature type="domain" description="Carbohydrate kinase FGGY N-terminal" evidence="6">
    <location>
        <begin position="5"/>
        <end position="213"/>
    </location>
</feature>
<dbReference type="PANTHER" id="PTHR10196">
    <property type="entry name" value="SUGAR KINASE"/>
    <property type="match status" value="1"/>
</dbReference>
<evidence type="ECO:0000256" key="4">
    <source>
        <dbReference type="ARBA" id="ARBA00022777"/>
    </source>
</evidence>
<keyword evidence="2" id="KW-0808">Transferase</keyword>
<comment type="caution">
    <text evidence="8">The sequence shown here is derived from an EMBL/GenBank/DDBJ whole genome shotgun (WGS) entry which is preliminary data.</text>
</comment>
<evidence type="ECO:0000313" key="8">
    <source>
        <dbReference type="EMBL" id="GGP19761.1"/>
    </source>
</evidence>
<dbReference type="RefSeq" id="WP_188595843.1">
    <property type="nucleotide sequence ID" value="NZ_BMNL01000001.1"/>
</dbReference>
<evidence type="ECO:0000256" key="3">
    <source>
        <dbReference type="ARBA" id="ARBA00022741"/>
    </source>
</evidence>
<dbReference type="SUPFAM" id="SSF53067">
    <property type="entry name" value="Actin-like ATPase domain"/>
    <property type="match status" value="2"/>
</dbReference>
<dbReference type="Pfam" id="PF02782">
    <property type="entry name" value="FGGY_C"/>
    <property type="match status" value="1"/>
</dbReference>
<dbReference type="GO" id="GO:0005829">
    <property type="term" value="C:cytosol"/>
    <property type="evidence" value="ECO:0007669"/>
    <property type="project" value="TreeGrafter"/>
</dbReference>
<feature type="domain" description="Carbohydrate kinase FGGY C-terminal" evidence="7">
    <location>
        <begin position="272"/>
        <end position="418"/>
    </location>
</feature>
<keyword evidence="3" id="KW-0547">Nucleotide-binding</keyword>
<name>A0A830GUZ0_9CREN</name>
<dbReference type="Pfam" id="PF00370">
    <property type="entry name" value="FGGY_N"/>
    <property type="match status" value="1"/>
</dbReference>
<accession>A0A830GUZ0</accession>
<keyword evidence="9" id="KW-1185">Reference proteome</keyword>
<dbReference type="PANTHER" id="PTHR10196:SF69">
    <property type="entry name" value="GLYCEROL KINASE"/>
    <property type="match status" value="1"/>
</dbReference>
<dbReference type="Gene3D" id="3.30.420.40">
    <property type="match status" value="2"/>
</dbReference>
<organism evidence="8 9">
    <name type="scientific">Thermocladium modestius</name>
    <dbReference type="NCBI Taxonomy" id="62609"/>
    <lineage>
        <taxon>Archaea</taxon>
        <taxon>Thermoproteota</taxon>
        <taxon>Thermoprotei</taxon>
        <taxon>Thermoproteales</taxon>
        <taxon>Thermoproteaceae</taxon>
        <taxon>Thermocladium</taxon>
    </lineage>
</organism>
<proteinExistence type="inferred from homology"/>
<reference evidence="8" key="2">
    <citation type="submission" date="2020-09" db="EMBL/GenBank/DDBJ databases">
        <authorList>
            <person name="Sun Q."/>
            <person name="Ohkuma M."/>
        </authorList>
    </citation>
    <scope>NUCLEOTIDE SEQUENCE</scope>
    <source>
        <strain evidence="8">JCM 10088</strain>
    </source>
</reference>
<evidence type="ECO:0000256" key="1">
    <source>
        <dbReference type="ARBA" id="ARBA00009156"/>
    </source>
</evidence>
<dbReference type="InterPro" id="IPR018484">
    <property type="entry name" value="FGGY_N"/>
</dbReference>
<evidence type="ECO:0000259" key="6">
    <source>
        <dbReference type="Pfam" id="PF00370"/>
    </source>
</evidence>
<dbReference type="AlphaFoldDB" id="A0A830GUZ0"/>